<feature type="transmembrane region" description="Helical" evidence="1">
    <location>
        <begin position="175"/>
        <end position="201"/>
    </location>
</feature>
<keyword evidence="3" id="KW-1185">Reference proteome</keyword>
<protein>
    <submittedName>
        <fullName evidence="2">DUF2079 domain-containing protein</fullName>
    </submittedName>
</protein>
<name>A0A4Q9KBJ1_9ACTN</name>
<accession>A0A4Q9KBJ1</accession>
<evidence type="ECO:0000313" key="2">
    <source>
        <dbReference type="EMBL" id="TBT83080.1"/>
    </source>
</evidence>
<gene>
    <name evidence="2" type="ORF">ET989_12305</name>
</gene>
<feature type="transmembrane region" description="Helical" evidence="1">
    <location>
        <begin position="207"/>
        <end position="229"/>
    </location>
</feature>
<comment type="caution">
    <text evidence="2">The sequence shown here is derived from an EMBL/GenBank/DDBJ whole genome shotgun (WGS) entry which is preliminary data.</text>
</comment>
<dbReference type="EMBL" id="SDMQ01000014">
    <property type="protein sequence ID" value="TBT83080.1"/>
    <property type="molecule type" value="Genomic_DNA"/>
</dbReference>
<organism evidence="2 3">
    <name type="scientific">Propioniciclava sinopodophylli</name>
    <dbReference type="NCBI Taxonomy" id="1837344"/>
    <lineage>
        <taxon>Bacteria</taxon>
        <taxon>Bacillati</taxon>
        <taxon>Actinomycetota</taxon>
        <taxon>Actinomycetes</taxon>
        <taxon>Propionibacteriales</taxon>
        <taxon>Propionibacteriaceae</taxon>
        <taxon>Propioniciclava</taxon>
    </lineage>
</organism>
<dbReference type="InterPro" id="IPR018650">
    <property type="entry name" value="STSV1_Orf64"/>
</dbReference>
<feature type="transmembrane region" description="Helical" evidence="1">
    <location>
        <begin position="12"/>
        <end position="34"/>
    </location>
</feature>
<keyword evidence="1" id="KW-0472">Membrane</keyword>
<sequence>MPASVAPPRGTRLASLGAAPWVVAALATATYALFSTLQWRRFESPSWDLGIFTQILQRYAALEAPVVHIKGAGYNIMGDHFHPILVLLAPLYAAFPSALTLMVAQAVLLGVSAFFVAAAAHHLVGRGAAWLIGLAYAFSWGVQEAAAVQFHEVAVGAPILAVGLWCLVRERWVAATVWLGLLVFVKEDLGPTVAVLGLLVAWRSRRWLLGLGLAAWGIAWFVLALRVILPAMNLRGQYDYAGHLDLAAVLADPVGTVAEILTNEQKMLTLFMLLACTGLLALRSNLALALLPTLGWRFLSSLSGHWGPTWHYSLMLMPIAFVAAAEGVRLLADARSPVLRGWARSGPAVLLMFALAVLPQMPLWDLTKGGTWTVDGPRPRAAAELVSLVPRGAVVASDISLMNQLVDRADVYFIANEGNPIPDRIVIDNRGGGWSSRVDGAVHGAALWPGTRWREVLAQQDYQLVERVG</sequence>
<feature type="transmembrane region" description="Helical" evidence="1">
    <location>
        <begin position="310"/>
        <end position="332"/>
    </location>
</feature>
<dbReference type="Pfam" id="PF09852">
    <property type="entry name" value="DUF2079"/>
    <property type="match status" value="1"/>
</dbReference>
<keyword evidence="1" id="KW-0812">Transmembrane</keyword>
<dbReference type="Proteomes" id="UP000292373">
    <property type="component" value="Unassembled WGS sequence"/>
</dbReference>
<evidence type="ECO:0000256" key="1">
    <source>
        <dbReference type="SAM" id="Phobius"/>
    </source>
</evidence>
<feature type="transmembrane region" description="Helical" evidence="1">
    <location>
        <begin position="344"/>
        <end position="364"/>
    </location>
</feature>
<evidence type="ECO:0000313" key="3">
    <source>
        <dbReference type="Proteomes" id="UP000292373"/>
    </source>
</evidence>
<feature type="transmembrane region" description="Helical" evidence="1">
    <location>
        <begin position="91"/>
        <end position="116"/>
    </location>
</feature>
<dbReference type="RefSeq" id="WP_131169417.1">
    <property type="nucleotide sequence ID" value="NZ_SDMQ01000014.1"/>
</dbReference>
<keyword evidence="1" id="KW-1133">Transmembrane helix</keyword>
<dbReference type="OrthoDB" id="5240834at2"/>
<feature type="transmembrane region" description="Helical" evidence="1">
    <location>
        <begin position="270"/>
        <end position="290"/>
    </location>
</feature>
<proteinExistence type="predicted"/>
<feature type="transmembrane region" description="Helical" evidence="1">
    <location>
        <begin position="148"/>
        <end position="168"/>
    </location>
</feature>
<reference evidence="2 3" key="1">
    <citation type="submission" date="2019-01" db="EMBL/GenBank/DDBJ databases">
        <title>Lactibacter flavus gen. nov., sp. nov., a novel bacterium of the family Propionibacteriaceae isolated from raw milk and dairy products.</title>
        <authorList>
            <person name="Huptas C."/>
            <person name="Wenning M."/>
            <person name="Breitenwieser F."/>
            <person name="Doll E."/>
            <person name="Von Neubeck M."/>
            <person name="Busse H.-J."/>
            <person name="Scherer S."/>
        </authorList>
    </citation>
    <scope>NUCLEOTIDE SEQUENCE [LARGE SCALE GENOMIC DNA]</scope>
    <source>
        <strain evidence="2 3">KCTC 33808</strain>
    </source>
</reference>
<dbReference type="AlphaFoldDB" id="A0A4Q9KBJ1"/>